<feature type="non-terminal residue" evidence="2">
    <location>
        <position position="1"/>
    </location>
</feature>
<gene>
    <name evidence="2" type="ORF">AVDCRST_MAG68-671</name>
</gene>
<sequence length="89" mass="9291">DGVPDRSARDPPPRHPGPAGQRRVRRAGRPGLPRRARGARGAADRLPARRRGRGRGAGAEPGHVPPAPGQPGDGRLQRAGGGGQRERPV</sequence>
<dbReference type="EC" id="6.3.5.3" evidence="2"/>
<protein>
    <submittedName>
        <fullName evidence="2">Phosphoribosylformylglycinamidine synthase, PurS subunit</fullName>
        <ecNumber evidence="2">6.3.5.3</ecNumber>
    </submittedName>
</protein>
<evidence type="ECO:0000256" key="1">
    <source>
        <dbReference type="SAM" id="MobiDB-lite"/>
    </source>
</evidence>
<feature type="compositionally biased region" description="Basic residues" evidence="1">
    <location>
        <begin position="22"/>
        <end position="38"/>
    </location>
</feature>
<organism evidence="2">
    <name type="scientific">uncultured Gemmatimonadota bacterium</name>
    <dbReference type="NCBI Taxonomy" id="203437"/>
    <lineage>
        <taxon>Bacteria</taxon>
        <taxon>Pseudomonadati</taxon>
        <taxon>Gemmatimonadota</taxon>
        <taxon>environmental samples</taxon>
    </lineage>
</organism>
<accession>A0A6J4KDF3</accession>
<reference evidence="2" key="1">
    <citation type="submission" date="2020-02" db="EMBL/GenBank/DDBJ databases">
        <authorList>
            <person name="Meier V. D."/>
        </authorList>
    </citation>
    <scope>NUCLEOTIDE SEQUENCE</scope>
    <source>
        <strain evidence="2">AVDCRST_MAG68</strain>
    </source>
</reference>
<dbReference type="AlphaFoldDB" id="A0A6J4KDF3"/>
<proteinExistence type="predicted"/>
<dbReference type="EMBL" id="CADCTW010000031">
    <property type="protein sequence ID" value="CAA9301891.1"/>
    <property type="molecule type" value="Genomic_DNA"/>
</dbReference>
<feature type="non-terminal residue" evidence="2">
    <location>
        <position position="89"/>
    </location>
</feature>
<dbReference type="GO" id="GO:0004642">
    <property type="term" value="F:phosphoribosylformylglycinamidine synthase activity"/>
    <property type="evidence" value="ECO:0007669"/>
    <property type="project" value="UniProtKB-EC"/>
</dbReference>
<keyword evidence="2" id="KW-0436">Ligase</keyword>
<name>A0A6J4KDF3_9BACT</name>
<feature type="region of interest" description="Disordered" evidence="1">
    <location>
        <begin position="1"/>
        <end position="89"/>
    </location>
</feature>
<evidence type="ECO:0000313" key="2">
    <source>
        <dbReference type="EMBL" id="CAA9301891.1"/>
    </source>
</evidence>
<feature type="compositionally biased region" description="Basic and acidic residues" evidence="1">
    <location>
        <begin position="1"/>
        <end position="13"/>
    </location>
</feature>